<dbReference type="SUPFAM" id="SSF48065">
    <property type="entry name" value="DBL homology domain (DH-domain)"/>
    <property type="match status" value="1"/>
</dbReference>
<evidence type="ECO:0000313" key="1">
    <source>
        <dbReference type="Proteomes" id="UP000095280"/>
    </source>
</evidence>
<reference evidence="2" key="1">
    <citation type="submission" date="2016-11" db="UniProtKB">
        <authorList>
            <consortium name="WormBaseParasite"/>
        </authorList>
    </citation>
    <scope>IDENTIFICATION</scope>
</reference>
<name>A0A1I8GG55_9PLAT</name>
<dbReference type="InterPro" id="IPR035899">
    <property type="entry name" value="DBL_dom_sf"/>
</dbReference>
<protein>
    <submittedName>
        <fullName evidence="2">DH domain-containing protein</fullName>
    </submittedName>
</protein>
<keyword evidence="1" id="KW-1185">Reference proteome</keyword>
<dbReference type="WBParaSite" id="maker-uti_cns_0001743-snap-gene-1.8-mRNA-1">
    <property type="protein sequence ID" value="maker-uti_cns_0001743-snap-gene-1.8-mRNA-1"/>
    <property type="gene ID" value="maker-uti_cns_0001743-snap-gene-1.8"/>
</dbReference>
<proteinExistence type="predicted"/>
<organism evidence="1 2">
    <name type="scientific">Macrostomum lignano</name>
    <dbReference type="NCBI Taxonomy" id="282301"/>
    <lineage>
        <taxon>Eukaryota</taxon>
        <taxon>Metazoa</taxon>
        <taxon>Spiralia</taxon>
        <taxon>Lophotrochozoa</taxon>
        <taxon>Platyhelminthes</taxon>
        <taxon>Rhabditophora</taxon>
        <taxon>Macrostomorpha</taxon>
        <taxon>Macrostomida</taxon>
        <taxon>Macrostomidae</taxon>
        <taxon>Macrostomum</taxon>
    </lineage>
</organism>
<sequence>QAGPIISQNSLSLPLQSISLTVAGAFQQHEAELNLYCRLCLSGLRCAKLLSRDSGASEFNGGSVYYTAANWERQLTKPLDRIASYKSLLEALLMCAPAGGDEQRSLI</sequence>
<dbReference type="AlphaFoldDB" id="A0A1I8GG55"/>
<dbReference type="Proteomes" id="UP000095280">
    <property type="component" value="Unplaced"/>
</dbReference>
<evidence type="ECO:0000313" key="2">
    <source>
        <dbReference type="WBParaSite" id="maker-uti_cns_0001743-snap-gene-1.8-mRNA-1"/>
    </source>
</evidence>
<accession>A0A1I8GG55</accession>